<reference evidence="2" key="1">
    <citation type="journal article" date="2007" name="Nature">
        <title>The grapevine genome sequence suggests ancestral hexaploidization in major angiosperm phyla.</title>
        <authorList>
            <consortium name="The French-Italian Public Consortium for Grapevine Genome Characterization."/>
            <person name="Jaillon O."/>
            <person name="Aury J.-M."/>
            <person name="Noel B."/>
            <person name="Policriti A."/>
            <person name="Clepet C."/>
            <person name="Casagrande A."/>
            <person name="Choisne N."/>
            <person name="Aubourg S."/>
            <person name="Vitulo N."/>
            <person name="Jubin C."/>
            <person name="Vezzi A."/>
            <person name="Legeai F."/>
            <person name="Hugueney P."/>
            <person name="Dasilva C."/>
            <person name="Horner D."/>
            <person name="Mica E."/>
            <person name="Jublot D."/>
            <person name="Poulain J."/>
            <person name="Bruyere C."/>
            <person name="Billault A."/>
            <person name="Segurens B."/>
            <person name="Gouyvenoux M."/>
            <person name="Ugarte E."/>
            <person name="Cattonaro F."/>
            <person name="Anthouard V."/>
            <person name="Vico V."/>
            <person name="Del Fabbro C."/>
            <person name="Alaux M."/>
            <person name="Di Gaspero G."/>
            <person name="Dumas V."/>
            <person name="Felice N."/>
            <person name="Paillard S."/>
            <person name="Juman I."/>
            <person name="Moroldo M."/>
            <person name="Scalabrin S."/>
            <person name="Canaguier A."/>
            <person name="Le Clainche I."/>
            <person name="Malacrida G."/>
            <person name="Durand E."/>
            <person name="Pesole G."/>
            <person name="Laucou V."/>
            <person name="Chatelet P."/>
            <person name="Merdinoglu D."/>
            <person name="Delledonne M."/>
            <person name="Pezzotti M."/>
            <person name="Lecharny A."/>
            <person name="Scarpelli C."/>
            <person name="Artiguenave F."/>
            <person name="Pe M.E."/>
            <person name="Valle G."/>
            <person name="Morgante M."/>
            <person name="Caboche M."/>
            <person name="Adam-Blondon A.-F."/>
            <person name="Weissenbach J."/>
            <person name="Quetier F."/>
            <person name="Wincker P."/>
        </authorList>
    </citation>
    <scope>NUCLEOTIDE SEQUENCE [LARGE SCALE GENOMIC DNA]</scope>
    <source>
        <strain evidence="2">cv. Pinot noir / PN40024</strain>
    </source>
</reference>
<dbReference type="AlphaFoldDB" id="D7SWV1"/>
<evidence type="ECO:0000313" key="2">
    <source>
        <dbReference type="Proteomes" id="UP000009183"/>
    </source>
</evidence>
<dbReference type="InParanoid" id="D7SWV1"/>
<evidence type="ECO:0000313" key="1">
    <source>
        <dbReference type="EMBL" id="CBI21751.3"/>
    </source>
</evidence>
<name>D7SWV1_VITVI</name>
<sequence>MSSASPQTRKMLLSPLPRLLIKKLKYGHFVEFLSEMCHIEGTHQIGEKYLLNATQRIQNLKHVI</sequence>
<organism evidence="1 2">
    <name type="scientific">Vitis vinifera</name>
    <name type="common">Grape</name>
    <dbReference type="NCBI Taxonomy" id="29760"/>
    <lineage>
        <taxon>Eukaryota</taxon>
        <taxon>Viridiplantae</taxon>
        <taxon>Streptophyta</taxon>
        <taxon>Embryophyta</taxon>
        <taxon>Tracheophyta</taxon>
        <taxon>Spermatophyta</taxon>
        <taxon>Magnoliopsida</taxon>
        <taxon>eudicotyledons</taxon>
        <taxon>Gunneridae</taxon>
        <taxon>Pentapetalae</taxon>
        <taxon>rosids</taxon>
        <taxon>Vitales</taxon>
        <taxon>Vitaceae</taxon>
        <taxon>Viteae</taxon>
        <taxon>Vitis</taxon>
    </lineage>
</organism>
<keyword evidence="2" id="KW-1185">Reference proteome</keyword>
<accession>D7SWV1</accession>
<dbReference type="PaxDb" id="29760-VIT_19s0027g00920.t01"/>
<proteinExistence type="predicted"/>
<dbReference type="EMBL" id="FN595234">
    <property type="protein sequence ID" value="CBI21751.3"/>
    <property type="molecule type" value="Genomic_DNA"/>
</dbReference>
<dbReference type="Proteomes" id="UP000009183">
    <property type="component" value="Chromosome 19"/>
</dbReference>
<protein>
    <submittedName>
        <fullName evidence="1">Uncharacterized protein</fullName>
    </submittedName>
</protein>
<dbReference type="HOGENOM" id="CLU_2872214_0_0_1"/>
<gene>
    <name evidence="1" type="ordered locus">VIT_19s0027g00920</name>
</gene>